<organism evidence="4 5">
    <name type="scientific">Astrephomene gubernaculifera</name>
    <dbReference type="NCBI Taxonomy" id="47775"/>
    <lineage>
        <taxon>Eukaryota</taxon>
        <taxon>Viridiplantae</taxon>
        <taxon>Chlorophyta</taxon>
        <taxon>core chlorophytes</taxon>
        <taxon>Chlorophyceae</taxon>
        <taxon>CS clade</taxon>
        <taxon>Chlamydomonadales</taxon>
        <taxon>Astrephomenaceae</taxon>
        <taxon>Astrephomene</taxon>
    </lineage>
</organism>
<evidence type="ECO:0000259" key="3">
    <source>
        <dbReference type="PROSITE" id="PS50125"/>
    </source>
</evidence>
<dbReference type="EMBL" id="BMAR01000035">
    <property type="protein sequence ID" value="GFR50076.1"/>
    <property type="molecule type" value="Genomic_DNA"/>
</dbReference>
<feature type="compositionally biased region" description="Low complexity" evidence="1">
    <location>
        <begin position="2934"/>
        <end position="2956"/>
    </location>
</feature>
<keyword evidence="2" id="KW-0472">Membrane</keyword>
<feature type="compositionally biased region" description="Gly residues" evidence="1">
    <location>
        <begin position="2246"/>
        <end position="2262"/>
    </location>
</feature>
<feature type="compositionally biased region" description="Gly residues" evidence="1">
    <location>
        <begin position="2736"/>
        <end position="2745"/>
    </location>
</feature>
<dbReference type="PANTHER" id="PTHR43081:SF1">
    <property type="entry name" value="ADENYLATE CYCLASE, TERMINAL-DIFFERENTIATION SPECIFIC"/>
    <property type="match status" value="1"/>
</dbReference>
<dbReference type="SUPFAM" id="SSF55073">
    <property type="entry name" value="Nucleotide cyclase"/>
    <property type="match status" value="2"/>
</dbReference>
<feature type="compositionally biased region" description="Gly residues" evidence="1">
    <location>
        <begin position="1537"/>
        <end position="1558"/>
    </location>
</feature>
<feature type="domain" description="Guanylate cyclase" evidence="3">
    <location>
        <begin position="472"/>
        <end position="537"/>
    </location>
</feature>
<feature type="compositionally biased region" description="Polar residues" evidence="1">
    <location>
        <begin position="1111"/>
        <end position="1127"/>
    </location>
</feature>
<evidence type="ECO:0000256" key="2">
    <source>
        <dbReference type="SAM" id="Phobius"/>
    </source>
</evidence>
<evidence type="ECO:0000256" key="1">
    <source>
        <dbReference type="SAM" id="MobiDB-lite"/>
    </source>
</evidence>
<dbReference type="InterPro" id="IPR001054">
    <property type="entry name" value="A/G_cyclase"/>
</dbReference>
<feature type="compositionally biased region" description="Low complexity" evidence="1">
    <location>
        <begin position="2525"/>
        <end position="2553"/>
    </location>
</feature>
<feature type="compositionally biased region" description="Pro residues" evidence="1">
    <location>
        <begin position="78"/>
        <end position="98"/>
    </location>
</feature>
<comment type="caution">
    <text evidence="4">The sequence shown here is derived from an EMBL/GenBank/DDBJ whole genome shotgun (WGS) entry which is preliminary data.</text>
</comment>
<feature type="region of interest" description="Disordered" evidence="1">
    <location>
        <begin position="2410"/>
        <end position="2439"/>
    </location>
</feature>
<feature type="region of interest" description="Disordered" evidence="1">
    <location>
        <begin position="2984"/>
        <end position="3049"/>
    </location>
</feature>
<dbReference type="PROSITE" id="PS50125">
    <property type="entry name" value="GUANYLATE_CYCLASE_2"/>
    <property type="match status" value="1"/>
</dbReference>
<feature type="region of interest" description="Disordered" evidence="1">
    <location>
        <begin position="815"/>
        <end position="929"/>
    </location>
</feature>
<feature type="compositionally biased region" description="Low complexity" evidence="1">
    <location>
        <begin position="319"/>
        <end position="331"/>
    </location>
</feature>
<feature type="region of interest" description="Disordered" evidence="1">
    <location>
        <begin position="1595"/>
        <end position="1649"/>
    </location>
</feature>
<feature type="compositionally biased region" description="Polar residues" evidence="1">
    <location>
        <begin position="863"/>
        <end position="882"/>
    </location>
</feature>
<feature type="region of interest" description="Disordered" evidence="1">
    <location>
        <begin position="2840"/>
        <end position="2863"/>
    </location>
</feature>
<dbReference type="InterPro" id="IPR029787">
    <property type="entry name" value="Nucleotide_cyclase"/>
</dbReference>
<feature type="compositionally biased region" description="Low complexity" evidence="1">
    <location>
        <begin position="2410"/>
        <end position="2423"/>
    </location>
</feature>
<keyword evidence="2" id="KW-1133">Transmembrane helix</keyword>
<feature type="compositionally biased region" description="Low complexity" evidence="1">
    <location>
        <begin position="1135"/>
        <end position="1147"/>
    </location>
</feature>
<feature type="region of interest" description="Disordered" evidence="1">
    <location>
        <begin position="2078"/>
        <end position="2118"/>
    </location>
</feature>
<keyword evidence="2" id="KW-0812">Transmembrane</keyword>
<evidence type="ECO:0000313" key="4">
    <source>
        <dbReference type="EMBL" id="GFR50076.1"/>
    </source>
</evidence>
<feature type="compositionally biased region" description="Gly residues" evidence="1">
    <location>
        <begin position="2786"/>
        <end position="2795"/>
    </location>
</feature>
<feature type="compositionally biased region" description="Gly residues" evidence="1">
    <location>
        <begin position="2760"/>
        <end position="2772"/>
    </location>
</feature>
<feature type="region of interest" description="Disordered" evidence="1">
    <location>
        <begin position="2616"/>
        <end position="2637"/>
    </location>
</feature>
<dbReference type="InterPro" id="IPR050697">
    <property type="entry name" value="Adenylyl/Guanylyl_Cyclase_3/4"/>
</dbReference>
<feature type="compositionally biased region" description="Low complexity" evidence="1">
    <location>
        <begin position="2984"/>
        <end position="3006"/>
    </location>
</feature>
<feature type="compositionally biased region" description="Gly residues" evidence="1">
    <location>
        <begin position="1629"/>
        <end position="1646"/>
    </location>
</feature>
<accession>A0AAD3HRB6</accession>
<dbReference type="Gene3D" id="3.30.70.1230">
    <property type="entry name" value="Nucleotide cyclase"/>
    <property type="match status" value="3"/>
</dbReference>
<feature type="compositionally biased region" description="Gly residues" evidence="1">
    <location>
        <begin position="2508"/>
        <end position="2524"/>
    </location>
</feature>
<feature type="region of interest" description="Disordered" evidence="1">
    <location>
        <begin position="2931"/>
        <end position="2963"/>
    </location>
</feature>
<feature type="compositionally biased region" description="Low complexity" evidence="1">
    <location>
        <begin position="2746"/>
        <end position="2759"/>
    </location>
</feature>
<feature type="region of interest" description="Disordered" evidence="1">
    <location>
        <begin position="1104"/>
        <end position="1179"/>
    </location>
</feature>
<dbReference type="GO" id="GO:0009190">
    <property type="term" value="P:cyclic nucleotide biosynthetic process"/>
    <property type="evidence" value="ECO:0007669"/>
    <property type="project" value="InterPro"/>
</dbReference>
<dbReference type="GO" id="GO:0035556">
    <property type="term" value="P:intracellular signal transduction"/>
    <property type="evidence" value="ECO:0007669"/>
    <property type="project" value="InterPro"/>
</dbReference>
<feature type="region of interest" description="Disordered" evidence="1">
    <location>
        <begin position="962"/>
        <end position="1009"/>
    </location>
</feature>
<feature type="compositionally biased region" description="Low complexity" evidence="1">
    <location>
        <begin position="1156"/>
        <end position="1167"/>
    </location>
</feature>
<feature type="compositionally biased region" description="Low complexity" evidence="1">
    <location>
        <begin position="2101"/>
        <end position="2116"/>
    </location>
</feature>
<feature type="region of interest" description="Disordered" evidence="1">
    <location>
        <begin position="2736"/>
        <end position="2795"/>
    </location>
</feature>
<feature type="compositionally biased region" description="Gly residues" evidence="1">
    <location>
        <begin position="2880"/>
        <end position="2908"/>
    </location>
</feature>
<protein>
    <recommendedName>
        <fullName evidence="3">Guanylate cyclase domain-containing protein</fullName>
    </recommendedName>
</protein>
<dbReference type="PANTHER" id="PTHR43081">
    <property type="entry name" value="ADENYLATE CYCLASE, TERMINAL-DIFFERENTIATION SPECIFIC-RELATED"/>
    <property type="match status" value="1"/>
</dbReference>
<feature type="compositionally biased region" description="Polar residues" evidence="1">
    <location>
        <begin position="2842"/>
        <end position="2856"/>
    </location>
</feature>
<proteinExistence type="predicted"/>
<dbReference type="Proteomes" id="UP001054857">
    <property type="component" value="Unassembled WGS sequence"/>
</dbReference>
<feature type="region of interest" description="Disordered" evidence="1">
    <location>
        <begin position="1533"/>
        <end position="1559"/>
    </location>
</feature>
<gene>
    <name evidence="4" type="ORF">Agub_g12220</name>
</gene>
<name>A0AAD3HRB6_9CHLO</name>
<feature type="compositionally biased region" description="Gly residues" evidence="1">
    <location>
        <begin position="844"/>
        <end position="856"/>
    </location>
</feature>
<feature type="region of interest" description="Disordered" evidence="1">
    <location>
        <begin position="2880"/>
        <end position="2918"/>
    </location>
</feature>
<reference evidence="4 5" key="1">
    <citation type="journal article" date="2021" name="Sci. Rep.">
        <title>Genome sequencing of the multicellular alga Astrephomene provides insights into convergent evolution of germ-soma differentiation.</title>
        <authorList>
            <person name="Yamashita S."/>
            <person name="Yamamoto K."/>
            <person name="Matsuzaki R."/>
            <person name="Suzuki S."/>
            <person name="Yamaguchi H."/>
            <person name="Hirooka S."/>
            <person name="Minakuchi Y."/>
            <person name="Miyagishima S."/>
            <person name="Kawachi M."/>
            <person name="Toyoda A."/>
            <person name="Nozaki H."/>
        </authorList>
    </citation>
    <scope>NUCLEOTIDE SEQUENCE [LARGE SCALE GENOMIC DNA]</scope>
    <source>
        <strain evidence="4 5">NIES-4017</strain>
    </source>
</reference>
<feature type="region of interest" description="Disordered" evidence="1">
    <location>
        <begin position="2502"/>
        <end position="2553"/>
    </location>
</feature>
<sequence length="3049" mass="301871">MRIEPFKWGKAGLGRFLALAALLVLGVSAFNQRIVTTEQELHSALWDASVTDILLVADVRVHDSQLWSQQGSVLAPASPSPSPPLWPPPSPLWAPQPSLPSKPVPIARHLLIRSSSSATSSPGPSPPAASPAAAALHLQLPLLDLTQAQGWLQLQHNSSLRLQGLQLASTLHEAQPGLQPFESLLRALITSPVAGAVSEQSLQQAGLLQLVAVSLEGCVERTDIGLPQSLAEAATGALPQLPLAVAAAASEPTGAVGAWSAASLSPNAPSARAVSQQLCLTSSNCSSSSSSGSSWVACGCLHGAVRVESAATALALSSSSPSSVDISSGVANTGTAATPPSPPPTPQSPVLVLLVSGSYSVSQVQVEAACLAAGSSQRTLQECVELAVAQLVLQEQGSAAEEEGSGSEAAAAVGMEGSRQKDFVVVLAVLLPVCSVLLAALLAVMCLLRRLRRAHLRERGAQRAPGVGPSTTLLITDIANSTALWESLPEEVMDQALKLHHSCLRVLLARHDGYESATEGDSFILAFHQPAHAAKFALSAQVQLMEVKWPAEVLAHADGHEVWVMPRATELQPAPSSSLGATSVINAPLNQHGLLDPSCGGGGAGGGPRTSFGILGGRDYGGSRMSWSSRARSFKAWPNPILWGPADRPAEFDPYSAPLEFEGGAFGSGHNVHRSSSRVRQFLRGGAFGGSPGRADASRPSSMQGYSEAARLAIAGIRRRVGAAMNGGSSGQDLEDPHRANSFAVGFLGSTKERKMLFSQAVSTEVTAGGGGLPYTVPNGAAVAATAGPARVGSFTSGTRSLLRQALSFNRRQGSFKGVSRTGLSAGPAASGSAADAATDGASAGDGGAGGGGSTGPVGASAINTAGSGTTTSSVWAISPGQSRGGSRRTTASHHPTARGSFEDMYGMPGLAGSPSPHPALALEGQPAASRPASTASVAAAGGGVCGGYGGGRGSLLRSIGRSAGGGGGGSPLALSQAPYGSGDHSPDPDLQPSPCYAPEGSGGGAGDRGIGADTAAAAGAAAAMDQSGICSVAGISLQPVDSDATTGILLTSIIEADSSAATDDVRLLSNISTQLMEALDCMAHSSANMTLAATRAPATVPAVTAPAGEEQSSSVPPRTLLSMTPSQRDRLRRASAPGDAPGSSPDGAPPPPGATMPRPAAAPRGASGCGSGRGGREERLGVSIFTRARGSGAGGSPLSAASGGGLVPALAAAAGRLTAGQLGDRRCSVEERDSDGNNMRSGSCCNPASDSCNGNLSDSLPLSPRVSQVASGGAFGHVTAAAAVAGGGVHVPSAAAAITPSAATEAASEADPGRRAPAAASTHAACARSMAHSSALAGSSSALDLYPAHASAAASMSHACAGGSPLLSPCDSSRPGAQPLLGGSALSAAMARLMRAPRRSLRDFPYHSSASLPAMDGHTMDGAGGRSSMDACFAGCADIPACGACSPRLGGLAPILEPRSQPLSSPSNEYPDISIRGVGGAGGTIAAAAAAAAAAKNSASGGSQEFQAPISIGHLRQHSAGLPTPTCTAEQNAIAAGGGSGGGGGGMEPAVAGGGSGSASPFLTTANWPPIERSSSVSQMLVRGLSRASLAVRQLTKDRNMGNNSSSNNNRYTASGGGGDSWSLVSGSGRGGGGGSVRRGQGNGGASSSAGMSLAAAAALATASDCDRESGVELSAIGMVTDGLMRSMALGRPPSLLQAPVLSGPEGGGGGSQSPLLDLGITVAPDDASASPCVSALPSRAASKLAAVATSARQFSRTSPPNLFGMGGGGATAVAGAGGSAPSPLPPGSGSGGAFLRLSFLSPTLAQRGRAAERTSTSDWSQSVRTSLVAVQCLSWRERCREEWPLAVRPAPPARCAYRGLRVRMGLHTGISTASDVTFNHTTSHMAYGGVALKVAKAVADAAAGGMVLMSHSTFQALQGGSMAELPGSPQAVFSGESDLGLSLAPEHPRYCLYQLVHRDLLQRLGYAAPLRNIPLSQMGTEDAPTGYCAISFMHVASASMLVAELGQPGVEALQQFKSIVTELCSRCGGYLVEASEGLCLAAFRHAAAALVWALSCREALEQHNWSAEVRRWYRFTSPNPGGPKPVTGGPNTGGGAPHTNPTPRNGRGPRPRTGVHVGSVNVEVNQATGRMTYRGKVMNRTSRIAHKAASEQIVCSKEAWEAVGASIATIVREIEEERQRAAAEAAEAAEAAAAAAAAEGTSSSAAEGEDVLPELGGAGGAALTLASGGSGRGSTRALSLLRGRGAGAGGSSGGGVGSGGASPVRREALSEVQPKLRPGSLAANLAATLRSTRSVSAKQMSATALALSRRVTSFTSKHGGLGDTGGGGAGEGGGGAVGSGSGCAGAAASGLVTRAASISVLPRTALHNVVAAAAAAAQSFTLRRNSGPAIAQGMGPIAAAAAAATFSRSPAGAGNAPAGTPQTDGGGGGGDGAVPEESAPVLASSLEWQALRRLVGSQVQLPASKRLDARFLGSYSLKGVREEMRLFEVFWADERDEAREPAGAAAAGGSGTDAGTDGGGGTAAASHPAAAPSNPAASTEPPAAATATAAAGLSGSNPRIALRDHHHRSPQISVVSASRMAVAASAATGAAGASTAHGSMAAGVGVGSTGGRLSADTRAPLGPDSGAIGGRSGRSDWGAPDTGYSLCEEDLSCGTLAALPDPEPGGGLQGFGGMLLGGRKQLSPASSRLAFTEQRNSQPALLAASPVRAADSRFASMSAGMAATSYSPELAPAGGGNAGGGGQRQSYGPGPACLLPGPGSGGSGMGGGGSSPRDQTGLPRAWGGSTGTTGGSSAGVALPLAGGSSRGMNILASQMSCAGSAGAGSTRRRLMGGVTFAEPTANNSRTAGNARSFDSSSSTAYAGGTGMSYKQRWQQYGGVGGSVSPGLGGGGEDGSGGGEPAAGPGGPSRPSRAEALPATASAPLRPITLAHQPPGVQQPLQQQQRMQAPAGNQQALGSQQPPLGFSLAAALRSSLGATADAAAASAAADAGGSSSSAAAAAAASPQRLLHGPPQQQQLVCSEGDGVESPPLRSEAEIQIEMVEAGRE</sequence>
<keyword evidence="5" id="KW-1185">Reference proteome</keyword>
<feature type="region of interest" description="Disordered" evidence="1">
    <location>
        <begin position="72"/>
        <end position="98"/>
    </location>
</feature>
<dbReference type="Pfam" id="PF00211">
    <property type="entry name" value="Guanylate_cyc"/>
    <property type="match status" value="1"/>
</dbReference>
<feature type="compositionally biased region" description="Low complexity" evidence="1">
    <location>
        <begin position="825"/>
        <end position="843"/>
    </location>
</feature>
<evidence type="ECO:0000313" key="5">
    <source>
        <dbReference type="Proteomes" id="UP001054857"/>
    </source>
</evidence>
<feature type="transmembrane region" description="Helical" evidence="2">
    <location>
        <begin position="423"/>
        <end position="448"/>
    </location>
</feature>
<feature type="region of interest" description="Disordered" evidence="1">
    <location>
        <begin position="2244"/>
        <end position="2276"/>
    </location>
</feature>
<feature type="region of interest" description="Disordered" evidence="1">
    <location>
        <begin position="319"/>
        <end position="345"/>
    </location>
</feature>